<comment type="similarity">
    <text evidence="1">Belongs to the LysR transcriptional regulatory family.</text>
</comment>
<dbReference type="Pfam" id="PF00126">
    <property type="entry name" value="HTH_1"/>
    <property type="match status" value="1"/>
</dbReference>
<comment type="caution">
    <text evidence="6">The sequence shown here is derived from an EMBL/GenBank/DDBJ whole genome shotgun (WGS) entry which is preliminary data.</text>
</comment>
<accession>A0A2V2ZK36</accession>
<evidence type="ECO:0000313" key="6">
    <source>
        <dbReference type="EMBL" id="PWW20305.1"/>
    </source>
</evidence>
<dbReference type="PANTHER" id="PTHR30126:SF64">
    <property type="entry name" value="HTH-TYPE TRANSCRIPTIONAL REGULATOR CITR"/>
    <property type="match status" value="1"/>
</dbReference>
<dbReference type="SUPFAM" id="SSF46785">
    <property type="entry name" value="Winged helix' DNA-binding domain"/>
    <property type="match status" value="1"/>
</dbReference>
<dbReference type="Pfam" id="PF03466">
    <property type="entry name" value="LysR_substrate"/>
    <property type="match status" value="1"/>
</dbReference>
<dbReference type="RefSeq" id="WP_110067194.1">
    <property type="nucleotide sequence ID" value="NZ_QGTW01000016.1"/>
</dbReference>
<evidence type="ECO:0000256" key="1">
    <source>
        <dbReference type="ARBA" id="ARBA00009437"/>
    </source>
</evidence>
<dbReference type="SUPFAM" id="SSF53850">
    <property type="entry name" value="Periplasmic binding protein-like II"/>
    <property type="match status" value="1"/>
</dbReference>
<dbReference type="CDD" id="cd05466">
    <property type="entry name" value="PBP2_LTTR_substrate"/>
    <property type="match status" value="1"/>
</dbReference>
<name>A0A2V2ZK36_9BACI</name>
<keyword evidence="2" id="KW-0805">Transcription regulation</keyword>
<evidence type="ECO:0000259" key="5">
    <source>
        <dbReference type="PROSITE" id="PS50931"/>
    </source>
</evidence>
<dbReference type="InterPro" id="IPR005119">
    <property type="entry name" value="LysR_subst-bd"/>
</dbReference>
<evidence type="ECO:0000256" key="2">
    <source>
        <dbReference type="ARBA" id="ARBA00023015"/>
    </source>
</evidence>
<evidence type="ECO:0000313" key="7">
    <source>
        <dbReference type="Proteomes" id="UP000247150"/>
    </source>
</evidence>
<dbReference type="OrthoDB" id="9803735at2"/>
<feature type="domain" description="HTH lysR-type" evidence="5">
    <location>
        <begin position="1"/>
        <end position="58"/>
    </location>
</feature>
<dbReference type="InterPro" id="IPR000847">
    <property type="entry name" value="LysR_HTH_N"/>
</dbReference>
<gene>
    <name evidence="6" type="ORF">DFO73_116120</name>
</gene>
<reference evidence="6 7" key="1">
    <citation type="submission" date="2018-05" db="EMBL/GenBank/DDBJ databases">
        <title>Freshwater and sediment microbial communities from various areas in North America, analyzing microbe dynamics in response to fracking.</title>
        <authorList>
            <person name="Lamendella R."/>
        </authorList>
    </citation>
    <scope>NUCLEOTIDE SEQUENCE [LARGE SCALE GENOMIC DNA]</scope>
    <source>
        <strain evidence="6 7">15_TX</strain>
    </source>
</reference>
<dbReference type="GO" id="GO:0003700">
    <property type="term" value="F:DNA-binding transcription factor activity"/>
    <property type="evidence" value="ECO:0007669"/>
    <property type="project" value="InterPro"/>
</dbReference>
<evidence type="ECO:0000256" key="4">
    <source>
        <dbReference type="ARBA" id="ARBA00023163"/>
    </source>
</evidence>
<dbReference type="FunFam" id="1.10.10.10:FF:000001">
    <property type="entry name" value="LysR family transcriptional regulator"/>
    <property type="match status" value="1"/>
</dbReference>
<dbReference type="AlphaFoldDB" id="A0A2V2ZK36"/>
<dbReference type="Proteomes" id="UP000247150">
    <property type="component" value="Unassembled WGS sequence"/>
</dbReference>
<dbReference type="Gene3D" id="1.10.10.10">
    <property type="entry name" value="Winged helix-like DNA-binding domain superfamily/Winged helix DNA-binding domain"/>
    <property type="match status" value="1"/>
</dbReference>
<dbReference type="GO" id="GO:0000976">
    <property type="term" value="F:transcription cis-regulatory region binding"/>
    <property type="evidence" value="ECO:0007669"/>
    <property type="project" value="TreeGrafter"/>
</dbReference>
<organism evidence="6 7">
    <name type="scientific">Cytobacillus oceanisediminis</name>
    <dbReference type="NCBI Taxonomy" id="665099"/>
    <lineage>
        <taxon>Bacteria</taxon>
        <taxon>Bacillati</taxon>
        <taxon>Bacillota</taxon>
        <taxon>Bacilli</taxon>
        <taxon>Bacillales</taxon>
        <taxon>Bacillaceae</taxon>
        <taxon>Cytobacillus</taxon>
    </lineage>
</organism>
<keyword evidence="3" id="KW-0238">DNA-binding</keyword>
<dbReference type="PROSITE" id="PS50931">
    <property type="entry name" value="HTH_LYSR"/>
    <property type="match status" value="1"/>
</dbReference>
<evidence type="ECO:0000256" key="3">
    <source>
        <dbReference type="ARBA" id="ARBA00023125"/>
    </source>
</evidence>
<sequence length="291" mass="33778">MDIKWIKTFIITAKFENFRKASEELFLTQPAVTKHIKRLEENLNIQLFERIGNKVALTPAGHKFLSYAREFLIKYEQGMNDFESWKQGYNRKLVIATAPQIASSFLPSLVRHFVDENPNIEVIINVLKSYDIGEEISVGRADIGLTRLLPLQKNIKTNIVHIEPVILVGPNEYKEATHLDEQTIIHKYRLITHNHPDYWDTLLNDIKRHYPTVRTMKVNQIEVTKRFIEEGLGVSYLPFTVIKNEISMKELVEIKSNKITPPTSYTYALTKVETDEVSNFINFLMDTLSEL</sequence>
<dbReference type="PANTHER" id="PTHR30126">
    <property type="entry name" value="HTH-TYPE TRANSCRIPTIONAL REGULATOR"/>
    <property type="match status" value="1"/>
</dbReference>
<dbReference type="InterPro" id="IPR036388">
    <property type="entry name" value="WH-like_DNA-bd_sf"/>
</dbReference>
<proteinExistence type="inferred from homology"/>
<dbReference type="EMBL" id="QGTW01000016">
    <property type="protein sequence ID" value="PWW20305.1"/>
    <property type="molecule type" value="Genomic_DNA"/>
</dbReference>
<dbReference type="InterPro" id="IPR036390">
    <property type="entry name" value="WH_DNA-bd_sf"/>
</dbReference>
<keyword evidence="4" id="KW-0804">Transcription</keyword>
<protein>
    <submittedName>
        <fullName evidence="6">LysR family transcriptional repressor of citA</fullName>
    </submittedName>
</protein>
<dbReference type="Gene3D" id="3.40.190.290">
    <property type="match status" value="1"/>
</dbReference>
<dbReference type="PRINTS" id="PR00039">
    <property type="entry name" value="HTHLYSR"/>
</dbReference>